<name>A0A5P0YUR3_9ACTN</name>
<dbReference type="AlphaFoldDB" id="A0A5P0YUR3"/>
<reference evidence="2" key="3">
    <citation type="journal article" name="Syst. Appl. Microbiol.">
        <title>Streptomyces alkaliterrae sp. nov., isolated from an alkaline soil, and emended descriptions of Streptomyces alkaliphilus, Streptomyces calidiresistens and Streptomyces durbertensis.</title>
        <authorList>
            <person name="Swiecimska M."/>
            <person name="Golinska P."/>
            <person name="Nouioui I."/>
            <person name="Wypij M."/>
            <person name="Rai M."/>
            <person name="Sangal V."/>
            <person name="Goodfellow M."/>
        </authorList>
    </citation>
    <scope>NUCLEOTIDE SEQUENCE</scope>
    <source>
        <strain evidence="2">OF3</strain>
        <strain evidence="3">OF8</strain>
    </source>
</reference>
<dbReference type="RefSeq" id="WP_143649643.1">
    <property type="nucleotide sequence ID" value="NZ_JABJWZ010000187.1"/>
</dbReference>
<evidence type="ECO:0000313" key="3">
    <source>
        <dbReference type="EMBL" id="MBB1260522.1"/>
    </source>
</evidence>
<protein>
    <submittedName>
        <fullName evidence="4">Methionine/alanine import family NSS transporter small subunit</fullName>
    </submittedName>
</protein>
<evidence type="ECO:0000313" key="7">
    <source>
        <dbReference type="Proteomes" id="UP000525686"/>
    </source>
</evidence>
<comment type="caution">
    <text evidence="4">The sequence shown here is derived from an EMBL/GenBank/DDBJ whole genome shotgun (WGS) entry which is preliminary data.</text>
</comment>
<dbReference type="NCBIfam" id="NF033493">
    <property type="entry name" value="MetS_like_NSS"/>
    <property type="match status" value="1"/>
</dbReference>
<dbReference type="InterPro" id="IPR031596">
    <property type="entry name" value="MaAIMP_sms"/>
</dbReference>
<dbReference type="EMBL" id="VJYK02000232">
    <property type="protein sequence ID" value="MQS04033.1"/>
    <property type="molecule type" value="Genomic_DNA"/>
</dbReference>
<dbReference type="Proteomes" id="UP000320857">
    <property type="component" value="Unassembled WGS sequence"/>
</dbReference>
<keyword evidence="5" id="KW-1185">Reference proteome</keyword>
<evidence type="ECO:0000313" key="6">
    <source>
        <dbReference type="Proteomes" id="UP000517765"/>
    </source>
</evidence>
<gene>
    <name evidence="4" type="ORF">FNX44_019580</name>
    <name evidence="2" type="ORF">H3146_18295</name>
    <name evidence="3" type="ORF">H3147_17035</name>
</gene>
<reference evidence="6 7" key="2">
    <citation type="submission" date="2020-05" db="EMBL/GenBank/DDBJ databases">
        <title>Classification of alakaliphilic streptomycetes isolated from an alkaline soil next to Lonar Crater, India and a proposal for the recognition of Streptomyces alkaliterrae sp. nov.</title>
        <authorList>
            <person name="Golinska P."/>
        </authorList>
    </citation>
    <scope>NUCLEOTIDE SEQUENCE [LARGE SCALE GENOMIC DNA]</scope>
    <source>
        <strain evidence="7">OF3</strain>
        <strain evidence="6">OF8</strain>
    </source>
</reference>
<evidence type="ECO:0000313" key="4">
    <source>
        <dbReference type="EMBL" id="MQS04033.1"/>
    </source>
</evidence>
<keyword evidence="1" id="KW-0812">Transmembrane</keyword>
<dbReference type="Proteomes" id="UP000517765">
    <property type="component" value="Unassembled WGS sequence"/>
</dbReference>
<reference evidence="4 5" key="1">
    <citation type="submission" date="2019-10" db="EMBL/GenBank/DDBJ databases">
        <title>Streptomyces sp. nov., a novel actinobacterium isolated from alkaline environment.</title>
        <authorList>
            <person name="Golinska P."/>
        </authorList>
    </citation>
    <scope>NUCLEOTIDE SEQUENCE [LARGE SCALE GENOMIC DNA]</scope>
    <source>
        <strain evidence="4 5">OF1</strain>
    </source>
</reference>
<feature type="transmembrane region" description="Helical" evidence="1">
    <location>
        <begin position="6"/>
        <end position="25"/>
    </location>
</feature>
<dbReference type="Pfam" id="PF16951">
    <property type="entry name" value="MaAIMP_sms"/>
    <property type="match status" value="1"/>
</dbReference>
<dbReference type="EMBL" id="JABJXA010000102">
    <property type="protein sequence ID" value="MBB1260522.1"/>
    <property type="molecule type" value="Genomic_DNA"/>
</dbReference>
<keyword evidence="1" id="KW-1133">Transmembrane helix</keyword>
<organism evidence="4 5">
    <name type="scientific">Streptomyces alkaliterrae</name>
    <dbReference type="NCBI Taxonomy" id="2213162"/>
    <lineage>
        <taxon>Bacteria</taxon>
        <taxon>Bacillati</taxon>
        <taxon>Actinomycetota</taxon>
        <taxon>Actinomycetes</taxon>
        <taxon>Kitasatosporales</taxon>
        <taxon>Streptomycetaceae</taxon>
        <taxon>Streptomyces</taxon>
    </lineage>
</organism>
<dbReference type="Proteomes" id="UP000525686">
    <property type="component" value="Unassembled WGS sequence"/>
</dbReference>
<dbReference type="OrthoDB" id="6712920at2"/>
<dbReference type="EMBL" id="JABJWZ010000187">
    <property type="protein sequence ID" value="MBB1255290.1"/>
    <property type="molecule type" value="Genomic_DNA"/>
</dbReference>
<evidence type="ECO:0000313" key="5">
    <source>
        <dbReference type="Proteomes" id="UP000320857"/>
    </source>
</evidence>
<accession>A0A5P0YUR3</accession>
<keyword evidence="1" id="KW-0472">Membrane</keyword>
<proteinExistence type="predicted"/>
<sequence>MSASAVTMMVISIVLIWGGLAAAIWKLRGHPEEVEPLEDTGRPVGD</sequence>
<evidence type="ECO:0000313" key="2">
    <source>
        <dbReference type="EMBL" id="MBB1255290.1"/>
    </source>
</evidence>
<evidence type="ECO:0000256" key="1">
    <source>
        <dbReference type="SAM" id="Phobius"/>
    </source>
</evidence>